<organism evidence="1 2">
    <name type="scientific">Nitrosomonas communis</name>
    <dbReference type="NCBI Taxonomy" id="44574"/>
    <lineage>
        <taxon>Bacteria</taxon>
        <taxon>Pseudomonadati</taxon>
        <taxon>Pseudomonadota</taxon>
        <taxon>Betaproteobacteria</taxon>
        <taxon>Nitrosomonadales</taxon>
        <taxon>Nitrosomonadaceae</taxon>
        <taxon>Nitrosomonas</taxon>
    </lineage>
</organism>
<comment type="caution">
    <text evidence="1">The sequence shown here is derived from an EMBL/GenBank/DDBJ whole genome shotgun (WGS) entry which is preliminary data.</text>
</comment>
<sequence length="47" mass="5469">MQMIGLVFDLQAFQFEHGIDGHENTVVLRGYRTGWRFRNPALDFGDL</sequence>
<gene>
    <name evidence="1" type="ORF">BCL69_11323</name>
</gene>
<name>A0A5D3Y6E3_9PROT</name>
<protein>
    <submittedName>
        <fullName evidence="1">Uncharacterized protein</fullName>
    </submittedName>
</protein>
<evidence type="ECO:0000313" key="1">
    <source>
        <dbReference type="EMBL" id="TYP69934.1"/>
    </source>
</evidence>
<accession>A0A5D3Y6E3</accession>
<evidence type="ECO:0000313" key="2">
    <source>
        <dbReference type="Proteomes" id="UP000324176"/>
    </source>
</evidence>
<dbReference type="Proteomes" id="UP000324176">
    <property type="component" value="Unassembled WGS sequence"/>
</dbReference>
<dbReference type="EMBL" id="VNHT01000132">
    <property type="protein sequence ID" value="TYP69934.1"/>
    <property type="molecule type" value="Genomic_DNA"/>
</dbReference>
<reference evidence="1 2" key="1">
    <citation type="submission" date="2019-07" db="EMBL/GenBank/DDBJ databases">
        <title>Active sludge and wastewater microbial communities from Klosterneuburg, Austria.</title>
        <authorList>
            <person name="Wagner M."/>
        </authorList>
    </citation>
    <scope>NUCLEOTIDE SEQUENCE [LARGE SCALE GENOMIC DNA]</scope>
    <source>
        <strain evidence="1 2">Nm2</strain>
    </source>
</reference>
<dbReference type="AlphaFoldDB" id="A0A5D3Y6E3"/>
<proteinExistence type="predicted"/>